<keyword evidence="1" id="KW-1133">Transmembrane helix</keyword>
<keyword evidence="1" id="KW-0812">Transmembrane</keyword>
<protein>
    <submittedName>
        <fullName evidence="2">Uncharacterized protein</fullName>
    </submittedName>
</protein>
<dbReference type="AlphaFoldDB" id="A0A1B6L3Z1"/>
<reference evidence="2" key="1">
    <citation type="submission" date="2015-11" db="EMBL/GenBank/DDBJ databases">
        <title>De novo transcriptome assembly of four potential Pierce s Disease insect vectors from Arizona vineyards.</title>
        <authorList>
            <person name="Tassone E.E."/>
        </authorList>
    </citation>
    <scope>NUCLEOTIDE SEQUENCE</scope>
</reference>
<evidence type="ECO:0000313" key="2">
    <source>
        <dbReference type="EMBL" id="JAT18370.1"/>
    </source>
</evidence>
<accession>A0A1B6L3Z1</accession>
<evidence type="ECO:0000256" key="1">
    <source>
        <dbReference type="SAM" id="Phobius"/>
    </source>
</evidence>
<keyword evidence="1" id="KW-0472">Membrane</keyword>
<proteinExistence type="predicted"/>
<name>A0A1B6L3Z1_9HEMI</name>
<organism evidence="2">
    <name type="scientific">Graphocephala atropunctata</name>
    <dbReference type="NCBI Taxonomy" id="36148"/>
    <lineage>
        <taxon>Eukaryota</taxon>
        <taxon>Metazoa</taxon>
        <taxon>Ecdysozoa</taxon>
        <taxon>Arthropoda</taxon>
        <taxon>Hexapoda</taxon>
        <taxon>Insecta</taxon>
        <taxon>Pterygota</taxon>
        <taxon>Neoptera</taxon>
        <taxon>Paraneoptera</taxon>
        <taxon>Hemiptera</taxon>
        <taxon>Auchenorrhyncha</taxon>
        <taxon>Membracoidea</taxon>
        <taxon>Cicadellidae</taxon>
        <taxon>Cicadellinae</taxon>
        <taxon>Cicadellini</taxon>
        <taxon>Graphocephala</taxon>
    </lineage>
</organism>
<dbReference type="EMBL" id="GEBQ01021607">
    <property type="protein sequence ID" value="JAT18370.1"/>
    <property type="molecule type" value="Transcribed_RNA"/>
</dbReference>
<feature type="transmembrane region" description="Helical" evidence="1">
    <location>
        <begin position="20"/>
        <end position="40"/>
    </location>
</feature>
<gene>
    <name evidence="2" type="ORF">g.3508</name>
</gene>
<feature type="non-terminal residue" evidence="2">
    <location>
        <position position="1"/>
    </location>
</feature>
<sequence>GFMGNDPSCLETGQNNDLLLYGMIAISIFLGFTFVLAFFANKHMRLAADLNNMSWKVRPEEVLLEIGKPFSSRLALQRNLEERIPMVSYTASARTTEPL</sequence>